<dbReference type="InterPro" id="IPR008266">
    <property type="entry name" value="Tyr_kinase_AS"/>
</dbReference>
<dbReference type="GO" id="GO:0005524">
    <property type="term" value="F:ATP binding"/>
    <property type="evidence" value="ECO:0007669"/>
    <property type="project" value="InterPro"/>
</dbReference>
<name>A0A1I8EED8_WUCBA</name>
<dbReference type="Pfam" id="PF07714">
    <property type="entry name" value="PK_Tyr_Ser-Thr"/>
    <property type="match status" value="1"/>
</dbReference>
<dbReference type="InterPro" id="IPR011009">
    <property type="entry name" value="Kinase-like_dom_sf"/>
</dbReference>
<dbReference type="CDD" id="cd00192">
    <property type="entry name" value="PTKc"/>
    <property type="match status" value="1"/>
</dbReference>
<dbReference type="InterPro" id="IPR050122">
    <property type="entry name" value="RTK"/>
</dbReference>
<dbReference type="PROSITE" id="PS00109">
    <property type="entry name" value="PROTEIN_KINASE_TYR"/>
    <property type="match status" value="1"/>
</dbReference>
<organism evidence="2">
    <name type="scientific">Wuchereria bancrofti</name>
    <dbReference type="NCBI Taxonomy" id="6293"/>
    <lineage>
        <taxon>Eukaryota</taxon>
        <taxon>Metazoa</taxon>
        <taxon>Ecdysozoa</taxon>
        <taxon>Nematoda</taxon>
        <taxon>Chromadorea</taxon>
        <taxon>Rhabditida</taxon>
        <taxon>Spirurina</taxon>
        <taxon>Spiruromorpha</taxon>
        <taxon>Filarioidea</taxon>
        <taxon>Onchocercidae</taxon>
        <taxon>Wuchereria</taxon>
    </lineage>
</organism>
<dbReference type="STRING" id="6293.A0A1I8EED8"/>
<dbReference type="PRINTS" id="PR00109">
    <property type="entry name" value="TYRKINASE"/>
</dbReference>
<dbReference type="SUPFAM" id="SSF56112">
    <property type="entry name" value="Protein kinase-like (PK-like)"/>
    <property type="match status" value="1"/>
</dbReference>
<evidence type="ECO:0000259" key="1">
    <source>
        <dbReference type="PROSITE" id="PS50011"/>
    </source>
</evidence>
<dbReference type="GO" id="GO:0004714">
    <property type="term" value="F:transmembrane receptor protein tyrosine kinase activity"/>
    <property type="evidence" value="ECO:0007669"/>
    <property type="project" value="TreeGrafter"/>
</dbReference>
<dbReference type="PANTHER" id="PTHR24416:SF617">
    <property type="entry name" value="RET ONCOGENE, ISOFORM A"/>
    <property type="match status" value="1"/>
</dbReference>
<evidence type="ECO:0000313" key="2">
    <source>
        <dbReference type="WBParaSite" id="maker-PairedContig_1672-snap-gene-0.10-mRNA-1"/>
    </source>
</evidence>
<dbReference type="AlphaFoldDB" id="A0A1I8EED8"/>
<dbReference type="GO" id="GO:0043235">
    <property type="term" value="C:receptor complex"/>
    <property type="evidence" value="ECO:0007669"/>
    <property type="project" value="TreeGrafter"/>
</dbReference>
<sequence>MMCNAEEYFLALDDPFLLPSSAIYRINDKLDDASDLSSIYSNEPELAVGNGHDADELLMDDAEFAQRLYKFGLDTNGLPLRDDLLFKTFDKAANFTLKMEELSWWKKFKGIKAKPVQVPHVALWDYFGGTSCLDINCTAGDQIDVLCEEFQVREIDSVTTDGRTFLRLPMQWSLGRWIRNRSFQSNVGLIPSCWLISKSFYNANKRLFAHPTWFLGISDLSTAYDYLLEDRSSYRPGLFVIFSPIWLNIDARDHRPYIILVMCCKSNNILNEMIKAYTNQIITAKGALNDLTMRLTSVLHSPVIEDQAQTDLQKKDNSRNDASTEILSADVSALSNYQEVSKVLYRKSIKQEHKDRNKLNSEKEEINSEHIQHTSLPFYIKTYTIRRSRIGRYLLFNRQFSTLYDLVYYYTNYQSPIPHKLNYGPTKKQQVVYFHSVPAPFTSPTRDIYAMTMKSEQWAARHFDQITEPTLLSQTFSFISRSIFDPSKNSHMEFAHSIQLTSDAIEGAQNYTKRSMSKKNIESLKDTFADPAANDDDSILKTDTAIEIDISNLKYSPEDMLGSGAFGAVYRGKLETVDGEVINHPNVTKFYGFCYNETKEYAMLTFELVDIGSLADFMKEHEYNISANEHVDFLTQIARGMSHLHSLDPPIVHGDLAARNVLIHHHPKDETRYILKISDFGLSKTTRHEVHFLPDDPHKIPFKWLPPEVLHRRELSTKSDIWAYAILATEIYGVIDPYGMLPNEKVLSFLKDGHRMEKPSTMPYYIYNIMLQCWRKQPVDRPTFNEIVRDLMPYYIEYESSHIVMLTSRIVAESIMNKKG</sequence>
<dbReference type="InterPro" id="IPR000719">
    <property type="entry name" value="Prot_kinase_dom"/>
</dbReference>
<feature type="domain" description="Protein kinase" evidence="1">
    <location>
        <begin position="555"/>
        <end position="795"/>
    </location>
</feature>
<dbReference type="PROSITE" id="PS50011">
    <property type="entry name" value="PROTEIN_KINASE_DOM"/>
    <property type="match status" value="1"/>
</dbReference>
<protein>
    <submittedName>
        <fullName evidence="2">Protein kinase domain-containing protein</fullName>
    </submittedName>
</protein>
<reference evidence="2" key="1">
    <citation type="submission" date="2016-11" db="UniProtKB">
        <authorList>
            <consortium name="WormBaseParasite"/>
        </authorList>
    </citation>
    <scope>IDENTIFICATION</scope>
    <source>
        <strain evidence="2">pt0022</strain>
    </source>
</reference>
<dbReference type="InterPro" id="IPR001245">
    <property type="entry name" value="Ser-Thr/Tyr_kinase_cat_dom"/>
</dbReference>
<dbReference type="GO" id="GO:0005886">
    <property type="term" value="C:plasma membrane"/>
    <property type="evidence" value="ECO:0007669"/>
    <property type="project" value="TreeGrafter"/>
</dbReference>
<proteinExistence type="predicted"/>
<dbReference type="Gene3D" id="1.10.510.10">
    <property type="entry name" value="Transferase(Phosphotransferase) domain 1"/>
    <property type="match status" value="1"/>
</dbReference>
<dbReference type="GO" id="GO:0007169">
    <property type="term" value="P:cell surface receptor protein tyrosine kinase signaling pathway"/>
    <property type="evidence" value="ECO:0007669"/>
    <property type="project" value="TreeGrafter"/>
</dbReference>
<accession>A0A1I8EED8</accession>
<dbReference type="PANTHER" id="PTHR24416">
    <property type="entry name" value="TYROSINE-PROTEIN KINASE RECEPTOR"/>
    <property type="match status" value="1"/>
</dbReference>
<dbReference type="WBParaSite" id="maker-PairedContig_1672-snap-gene-0.10-mRNA-1">
    <property type="protein sequence ID" value="maker-PairedContig_1672-snap-gene-0.10-mRNA-1"/>
    <property type="gene ID" value="maker-PairedContig_1672-snap-gene-0.10"/>
</dbReference>